<dbReference type="GO" id="GO:0005737">
    <property type="term" value="C:cytoplasm"/>
    <property type="evidence" value="ECO:0007669"/>
    <property type="project" value="TreeGrafter"/>
</dbReference>
<proteinExistence type="predicted"/>
<evidence type="ECO:0000256" key="1">
    <source>
        <dbReference type="SAM" id="Phobius"/>
    </source>
</evidence>
<evidence type="ECO:0000313" key="3">
    <source>
        <dbReference type="Proteomes" id="UP000319817"/>
    </source>
</evidence>
<dbReference type="InterPro" id="IPR000408">
    <property type="entry name" value="Reg_chr_condens"/>
</dbReference>
<keyword evidence="1" id="KW-0812">Transmembrane</keyword>
<reference evidence="2 3" key="1">
    <citation type="submission" date="2019-02" db="EMBL/GenBank/DDBJ databases">
        <title>Deep-cultivation of Planctomycetes and their phenomic and genomic characterization uncovers novel biology.</title>
        <authorList>
            <person name="Wiegand S."/>
            <person name="Jogler M."/>
            <person name="Boedeker C."/>
            <person name="Pinto D."/>
            <person name="Vollmers J."/>
            <person name="Rivas-Marin E."/>
            <person name="Kohn T."/>
            <person name="Peeters S.H."/>
            <person name="Heuer A."/>
            <person name="Rast P."/>
            <person name="Oberbeckmann S."/>
            <person name="Bunk B."/>
            <person name="Jeske O."/>
            <person name="Meyerdierks A."/>
            <person name="Storesund J.E."/>
            <person name="Kallscheuer N."/>
            <person name="Luecker S."/>
            <person name="Lage O.M."/>
            <person name="Pohl T."/>
            <person name="Merkel B.J."/>
            <person name="Hornburger P."/>
            <person name="Mueller R.-W."/>
            <person name="Bruemmer F."/>
            <person name="Labrenz M."/>
            <person name="Spormann A.M."/>
            <person name="Op den Camp H."/>
            <person name="Overmann J."/>
            <person name="Amann R."/>
            <person name="Jetten M.S.M."/>
            <person name="Mascher T."/>
            <person name="Medema M.H."/>
            <person name="Devos D.P."/>
            <person name="Kaster A.-K."/>
            <person name="Ovreas L."/>
            <person name="Rohde M."/>
            <person name="Galperin M.Y."/>
            <person name="Jogler C."/>
        </authorList>
    </citation>
    <scope>NUCLEOTIDE SEQUENCE [LARGE SCALE GENOMIC DNA]</scope>
    <source>
        <strain evidence="2 3">K23_9</strain>
    </source>
</reference>
<dbReference type="PANTHER" id="PTHR45982:SF1">
    <property type="entry name" value="REGULATOR OF CHROMOSOME CONDENSATION"/>
    <property type="match status" value="1"/>
</dbReference>
<dbReference type="InterPro" id="IPR009091">
    <property type="entry name" value="RCC1/BLIP-II"/>
</dbReference>
<accession>A0A517P2U5</accession>
<dbReference type="AlphaFoldDB" id="A0A517P2U5"/>
<gene>
    <name evidence="2" type="ORF">K239x_56880</name>
</gene>
<dbReference type="InterPro" id="IPR051553">
    <property type="entry name" value="Ran_GTPase-activating"/>
</dbReference>
<feature type="transmembrane region" description="Helical" evidence="1">
    <location>
        <begin position="21"/>
        <end position="48"/>
    </location>
</feature>
<keyword evidence="3" id="KW-1185">Reference proteome</keyword>
<dbReference type="PANTHER" id="PTHR45982">
    <property type="entry name" value="REGULATOR OF CHROMOSOME CONDENSATION"/>
    <property type="match status" value="1"/>
</dbReference>
<evidence type="ECO:0000313" key="2">
    <source>
        <dbReference type="EMBL" id="QDT13668.1"/>
    </source>
</evidence>
<name>A0A517P2U5_9BACT</name>
<dbReference type="OrthoDB" id="238206at2"/>
<protein>
    <submittedName>
        <fullName evidence="2">Regulator of chromosome condensation (RCC1) repeat protein</fullName>
    </submittedName>
</protein>
<keyword evidence="1" id="KW-0472">Membrane</keyword>
<dbReference type="SUPFAM" id="SSF50985">
    <property type="entry name" value="RCC1/BLIP-II"/>
    <property type="match status" value="1"/>
</dbReference>
<dbReference type="EMBL" id="CP036526">
    <property type="protein sequence ID" value="QDT13668.1"/>
    <property type="molecule type" value="Genomic_DNA"/>
</dbReference>
<sequence>MRRCPVLRHNDYNLANSLHTLVNWLVCSVMIRLLASLFGLVPSIAVLASDHASITSSDVTLAIGADGHVYSSGDAVDVRGDQRPGTRCHFEVVEGVSDIVSVDVCVNGTAAGALDRQGNVWLWGREWASTVCGKESGQHHVPAMHRGLSDIRSFSLADSNLIALKKDGRVVTAASVYNANDSGQMGTGDLKTPPPTGKAYGVVSVPGVNDAVAVKAGGEFHLILRSDGTVWGMGDASMLGEATGAVLNLDEEPRRFVVPKQMAGLKNIAAISAGHQFAIALDRSGQVWGWGLNSSGQLGAAVSDVVSIAPIKIQGFSRVTSIAAGYDFILAATDAGRVLAMGGNVYCALGDDRGELEGAKRMISKLSDVTEVFAGHYNGFAKTKSDELWGWGSNDRTIGGFHATSGAGFLPPTKVDVSLKPTLPSNDLKNGGVKLQVRFDLEGHFFESQKLEFTVGSKIVGTVELDETHDEQSFSLELPAGATRYSVAGTGTDDAGKVTRIQSQGVFMVSTQTVHDKFEAAVERDGLIAAVKIFKSRFDQAIADPSLPPVSFTYQEPLLENDLVEIEASLSCRLPASYRQAMKTIGPFRIGAPDSPHPRAALLLPDKDRNLLSYALAAERHTGDDAIKIDDTKIPPNDLFRDVTEQFGYMTDALAGSEAVKGRPSWKRGLIVGTSEESLYLLIAKNASESDQPLATLWAPFFRQEEDDFGNSRGLFQWATFASSETAEEVQQNLVSGVYQALFAEYASRGITPLESTATNELVYVIFGISNENEPEGDQPFQGTFSSDGW</sequence>
<dbReference type="Gene3D" id="2.130.10.30">
    <property type="entry name" value="Regulator of chromosome condensation 1/beta-lactamase-inhibitor protein II"/>
    <property type="match status" value="2"/>
</dbReference>
<dbReference type="PROSITE" id="PS50012">
    <property type="entry name" value="RCC1_3"/>
    <property type="match status" value="1"/>
</dbReference>
<keyword evidence="1" id="KW-1133">Transmembrane helix</keyword>
<dbReference type="Pfam" id="PF00415">
    <property type="entry name" value="RCC1"/>
    <property type="match status" value="1"/>
</dbReference>
<organism evidence="2 3">
    <name type="scientific">Stieleria marina</name>
    <dbReference type="NCBI Taxonomy" id="1930275"/>
    <lineage>
        <taxon>Bacteria</taxon>
        <taxon>Pseudomonadati</taxon>
        <taxon>Planctomycetota</taxon>
        <taxon>Planctomycetia</taxon>
        <taxon>Pirellulales</taxon>
        <taxon>Pirellulaceae</taxon>
        <taxon>Stieleria</taxon>
    </lineage>
</organism>
<dbReference type="Proteomes" id="UP000319817">
    <property type="component" value="Chromosome"/>
</dbReference>
<dbReference type="GO" id="GO:0005085">
    <property type="term" value="F:guanyl-nucleotide exchange factor activity"/>
    <property type="evidence" value="ECO:0007669"/>
    <property type="project" value="TreeGrafter"/>
</dbReference>